<evidence type="ECO:0000256" key="2">
    <source>
        <dbReference type="ARBA" id="ARBA00007663"/>
    </source>
</evidence>
<dbReference type="Pfam" id="PF01300">
    <property type="entry name" value="Sua5_yciO_yrdC"/>
    <property type="match status" value="1"/>
</dbReference>
<dbReference type="EC" id="2.7.7.87" evidence="3"/>
<dbReference type="InterPro" id="IPR050156">
    <property type="entry name" value="TC-AMP_synthase_SUA5"/>
</dbReference>
<dbReference type="GO" id="GO:0005524">
    <property type="term" value="F:ATP binding"/>
    <property type="evidence" value="ECO:0007669"/>
    <property type="project" value="UniProtKB-KW"/>
</dbReference>
<keyword evidence="4" id="KW-0963">Cytoplasm</keyword>
<evidence type="ECO:0000313" key="14">
    <source>
        <dbReference type="Proteomes" id="UP000007347"/>
    </source>
</evidence>
<dbReference type="GO" id="GO:0005737">
    <property type="term" value="C:cytoplasm"/>
    <property type="evidence" value="ECO:0007669"/>
    <property type="project" value="UniProtKB-SubCell"/>
</dbReference>
<evidence type="ECO:0000256" key="9">
    <source>
        <dbReference type="ARBA" id="ARBA00022840"/>
    </source>
</evidence>
<reference evidence="13 14" key="1">
    <citation type="journal article" date="2013" name="Environ. Microbiol.">
        <title>Complete genome, catabolic sub-proteomes and key-metabolites of Desulfobacula toluolica Tol2, a marine, aromatic compound-degrading, sulfate-reducing bacterium.</title>
        <authorList>
            <person name="Wohlbrand L."/>
            <person name="Jacob J.H."/>
            <person name="Kube M."/>
            <person name="Mussmann M."/>
            <person name="Jarling R."/>
            <person name="Beck A."/>
            <person name="Amann R."/>
            <person name="Wilkes H."/>
            <person name="Reinhardt R."/>
            <person name="Rabus R."/>
        </authorList>
    </citation>
    <scope>NUCLEOTIDE SEQUENCE [LARGE SCALE GENOMIC DNA]</scope>
    <source>
        <strain evidence="14">DSM 7467 / Tol2</strain>
    </source>
</reference>
<evidence type="ECO:0000256" key="7">
    <source>
        <dbReference type="ARBA" id="ARBA00022695"/>
    </source>
</evidence>
<dbReference type="RefSeq" id="WP_014956501.1">
    <property type="nucleotide sequence ID" value="NC_018645.1"/>
</dbReference>
<evidence type="ECO:0000256" key="8">
    <source>
        <dbReference type="ARBA" id="ARBA00022741"/>
    </source>
</evidence>
<evidence type="ECO:0000313" key="13">
    <source>
        <dbReference type="EMBL" id="CCK79154.1"/>
    </source>
</evidence>
<dbReference type="AlphaFoldDB" id="K0N4W3"/>
<dbReference type="STRING" id="651182.TOL2_C09890"/>
<organism evidence="13 14">
    <name type="scientific">Desulfobacula toluolica (strain DSM 7467 / Tol2)</name>
    <dbReference type="NCBI Taxonomy" id="651182"/>
    <lineage>
        <taxon>Bacteria</taxon>
        <taxon>Pseudomonadati</taxon>
        <taxon>Thermodesulfobacteriota</taxon>
        <taxon>Desulfobacteria</taxon>
        <taxon>Desulfobacterales</taxon>
        <taxon>Desulfobacteraceae</taxon>
        <taxon>Desulfobacula</taxon>
    </lineage>
</organism>
<evidence type="ECO:0000256" key="6">
    <source>
        <dbReference type="ARBA" id="ARBA00022694"/>
    </source>
</evidence>
<dbReference type="InterPro" id="IPR017945">
    <property type="entry name" value="DHBP_synth_RibB-like_a/b_dom"/>
</dbReference>
<proteinExistence type="inferred from homology"/>
<gene>
    <name evidence="13" type="ordered locus">TOL2_C09890</name>
</gene>
<dbReference type="PANTHER" id="PTHR17490">
    <property type="entry name" value="SUA5"/>
    <property type="match status" value="1"/>
</dbReference>
<dbReference type="PROSITE" id="PS51163">
    <property type="entry name" value="YRDC"/>
    <property type="match status" value="1"/>
</dbReference>
<protein>
    <recommendedName>
        <fullName evidence="10">L-threonylcarbamoyladenylate synthase</fullName>
        <ecNumber evidence="3">2.7.7.87</ecNumber>
    </recommendedName>
    <alternativeName>
        <fullName evidence="10">L-threonylcarbamoyladenylate synthase</fullName>
    </alternativeName>
</protein>
<dbReference type="OrthoDB" id="9814580at2"/>
<keyword evidence="5" id="KW-0808">Transferase</keyword>
<keyword evidence="8" id="KW-0547">Nucleotide-binding</keyword>
<keyword evidence="9" id="KW-0067">ATP-binding</keyword>
<dbReference type="PANTHER" id="PTHR17490:SF16">
    <property type="entry name" value="THREONYLCARBAMOYL-AMP SYNTHASE"/>
    <property type="match status" value="1"/>
</dbReference>
<evidence type="ECO:0000256" key="1">
    <source>
        <dbReference type="ARBA" id="ARBA00004496"/>
    </source>
</evidence>
<keyword evidence="14" id="KW-1185">Reference proteome</keyword>
<evidence type="ECO:0000256" key="3">
    <source>
        <dbReference type="ARBA" id="ARBA00012584"/>
    </source>
</evidence>
<sequence>MHDANKIIAVDPINPEPENIIKAGKILRNNGVVIFPAKCLYGIAARALDEKAVKKVFDLKQRPLNNPILVLIPYRAMLKDLVKSISKPAEKLMDTFWPGNMTLVFEAKNNIPTLLTADTGKIGVRLPVHPVARALVELMGVPLTGTSANLSGQAGCSRTDRLDTAVIDQADLVLDAGILKGGTGSTIVDVTGSNIHILREGEVTADQIKKILTN</sequence>
<dbReference type="HOGENOM" id="CLU_031397_3_2_7"/>
<dbReference type="GO" id="GO:0000049">
    <property type="term" value="F:tRNA binding"/>
    <property type="evidence" value="ECO:0007669"/>
    <property type="project" value="TreeGrafter"/>
</dbReference>
<comment type="similarity">
    <text evidence="2">Belongs to the SUA5 family.</text>
</comment>
<dbReference type="GO" id="GO:0006450">
    <property type="term" value="P:regulation of translational fidelity"/>
    <property type="evidence" value="ECO:0007669"/>
    <property type="project" value="TreeGrafter"/>
</dbReference>
<evidence type="ECO:0000256" key="10">
    <source>
        <dbReference type="ARBA" id="ARBA00029774"/>
    </source>
</evidence>
<evidence type="ECO:0000256" key="4">
    <source>
        <dbReference type="ARBA" id="ARBA00022490"/>
    </source>
</evidence>
<dbReference type="SUPFAM" id="SSF55821">
    <property type="entry name" value="YrdC/RibB"/>
    <property type="match status" value="1"/>
</dbReference>
<comment type="subcellular location">
    <subcellularLocation>
        <location evidence="1">Cytoplasm</location>
    </subcellularLocation>
</comment>
<comment type="catalytic activity">
    <reaction evidence="11">
        <text>L-threonine + hydrogencarbonate + ATP = L-threonylcarbamoyladenylate + diphosphate + H2O</text>
        <dbReference type="Rhea" id="RHEA:36407"/>
        <dbReference type="ChEBI" id="CHEBI:15377"/>
        <dbReference type="ChEBI" id="CHEBI:17544"/>
        <dbReference type="ChEBI" id="CHEBI:30616"/>
        <dbReference type="ChEBI" id="CHEBI:33019"/>
        <dbReference type="ChEBI" id="CHEBI:57926"/>
        <dbReference type="ChEBI" id="CHEBI:73682"/>
        <dbReference type="EC" id="2.7.7.87"/>
    </reaction>
</comment>
<dbReference type="EMBL" id="FO203503">
    <property type="protein sequence ID" value="CCK79154.1"/>
    <property type="molecule type" value="Genomic_DNA"/>
</dbReference>
<dbReference type="GO" id="GO:0008033">
    <property type="term" value="P:tRNA processing"/>
    <property type="evidence" value="ECO:0007669"/>
    <property type="project" value="UniProtKB-KW"/>
</dbReference>
<dbReference type="GO" id="GO:0061710">
    <property type="term" value="F:L-threonylcarbamoyladenylate synthase"/>
    <property type="evidence" value="ECO:0007669"/>
    <property type="project" value="UniProtKB-EC"/>
</dbReference>
<keyword evidence="7" id="KW-0548">Nucleotidyltransferase</keyword>
<dbReference type="Proteomes" id="UP000007347">
    <property type="component" value="Chromosome"/>
</dbReference>
<dbReference type="NCBIfam" id="TIGR00057">
    <property type="entry name" value="L-threonylcarbamoyladenylate synthase"/>
    <property type="match status" value="1"/>
</dbReference>
<dbReference type="KEGG" id="dto:TOL2_C09890"/>
<evidence type="ECO:0000259" key="12">
    <source>
        <dbReference type="PROSITE" id="PS51163"/>
    </source>
</evidence>
<evidence type="ECO:0000256" key="5">
    <source>
        <dbReference type="ARBA" id="ARBA00022679"/>
    </source>
</evidence>
<accession>K0N4W3</accession>
<dbReference type="Gene3D" id="3.90.870.10">
    <property type="entry name" value="DHBP synthase"/>
    <property type="match status" value="1"/>
</dbReference>
<name>K0N4W3_DESTT</name>
<evidence type="ECO:0000256" key="11">
    <source>
        <dbReference type="ARBA" id="ARBA00048366"/>
    </source>
</evidence>
<dbReference type="GO" id="GO:0003725">
    <property type="term" value="F:double-stranded RNA binding"/>
    <property type="evidence" value="ECO:0007669"/>
    <property type="project" value="InterPro"/>
</dbReference>
<dbReference type="InterPro" id="IPR006070">
    <property type="entry name" value="Sua5-like_dom"/>
</dbReference>
<feature type="domain" description="YrdC-like" evidence="12">
    <location>
        <begin position="17"/>
        <end position="203"/>
    </location>
</feature>
<keyword evidence="6" id="KW-0819">tRNA processing</keyword>